<evidence type="ECO:0000313" key="2">
    <source>
        <dbReference type="EMBL" id="MDR6226835.1"/>
    </source>
</evidence>
<sequence>MGDAINIRSNDNSKSLGGSSPIGDFVRNIDAEGNLSIDPDIVDQL</sequence>
<dbReference type="InterPro" id="IPR019618">
    <property type="entry name" value="Spore_germination_GerPA"/>
</dbReference>
<feature type="region of interest" description="Disordered" evidence="1">
    <location>
        <begin position="1"/>
        <end position="22"/>
    </location>
</feature>
<dbReference type="Pfam" id="PF10676">
    <property type="entry name" value="gerPA"/>
    <property type="match status" value="1"/>
</dbReference>
<dbReference type="Proteomes" id="UP001185012">
    <property type="component" value="Unassembled WGS sequence"/>
</dbReference>
<reference evidence="2 3" key="1">
    <citation type="submission" date="2023-07" db="EMBL/GenBank/DDBJ databases">
        <title>Genomic Encyclopedia of Type Strains, Phase IV (KMG-IV): sequencing the most valuable type-strain genomes for metagenomic binning, comparative biology and taxonomic classification.</title>
        <authorList>
            <person name="Goeker M."/>
        </authorList>
    </citation>
    <scope>NUCLEOTIDE SEQUENCE [LARGE SCALE GENOMIC DNA]</scope>
    <source>
        <strain evidence="2 3">DSM 45903</strain>
    </source>
</reference>
<keyword evidence="3" id="KW-1185">Reference proteome</keyword>
<organism evidence="2 3">
    <name type="scientific">Desmospora profundinema</name>
    <dbReference type="NCBI Taxonomy" id="1571184"/>
    <lineage>
        <taxon>Bacteria</taxon>
        <taxon>Bacillati</taxon>
        <taxon>Bacillota</taxon>
        <taxon>Bacilli</taxon>
        <taxon>Bacillales</taxon>
        <taxon>Thermoactinomycetaceae</taxon>
        <taxon>Desmospora</taxon>
    </lineage>
</organism>
<evidence type="ECO:0000313" key="3">
    <source>
        <dbReference type="Proteomes" id="UP001185012"/>
    </source>
</evidence>
<proteinExistence type="predicted"/>
<evidence type="ECO:0000256" key="1">
    <source>
        <dbReference type="SAM" id="MobiDB-lite"/>
    </source>
</evidence>
<comment type="caution">
    <text evidence="2">The sequence shown here is derived from an EMBL/GenBank/DDBJ whole genome shotgun (WGS) entry which is preliminary data.</text>
</comment>
<protein>
    <submittedName>
        <fullName evidence="2">Uncharacterized protein</fullName>
    </submittedName>
</protein>
<name>A0ABU1IPX2_9BACL</name>
<gene>
    <name evidence="2" type="ORF">JOE21_002845</name>
</gene>
<dbReference type="EMBL" id="JAVDQG010000006">
    <property type="protein sequence ID" value="MDR6226835.1"/>
    <property type="molecule type" value="Genomic_DNA"/>
</dbReference>
<accession>A0ABU1IPX2</accession>
<feature type="compositionally biased region" description="Polar residues" evidence="1">
    <location>
        <begin position="7"/>
        <end position="18"/>
    </location>
</feature>